<comment type="caution">
    <text evidence="1">The sequence shown here is derived from an EMBL/GenBank/DDBJ whole genome shotgun (WGS) entry which is preliminary data.</text>
</comment>
<dbReference type="EMBL" id="VOIH02000009">
    <property type="protein sequence ID" value="KAF3436780.1"/>
    <property type="molecule type" value="Genomic_DNA"/>
</dbReference>
<dbReference type="Proteomes" id="UP000796880">
    <property type="component" value="Unassembled WGS sequence"/>
</dbReference>
<sequence length="99" mass="11743">MGLPESARNRTLRVSMEPPLDKFKNGREYEAYYFTYTERNQDGTLPESITKSGYWKINCSEEEEIYNDDGREARGMQSYQRELRSCSTQIKEETLKRKL</sequence>
<accession>A0A8K0GWC2</accession>
<evidence type="ECO:0000313" key="2">
    <source>
        <dbReference type="Proteomes" id="UP000796880"/>
    </source>
</evidence>
<reference evidence="1" key="1">
    <citation type="submission" date="2020-03" db="EMBL/GenBank/DDBJ databases">
        <title>A high-quality chromosome-level genome assembly of a woody plant with both climbing and erect habits, Rhamnella rubrinervis.</title>
        <authorList>
            <person name="Lu Z."/>
            <person name="Yang Y."/>
            <person name="Zhu X."/>
            <person name="Sun Y."/>
        </authorList>
    </citation>
    <scope>NUCLEOTIDE SEQUENCE</scope>
    <source>
        <strain evidence="1">BYM</strain>
        <tissue evidence="1">Leaf</tissue>
    </source>
</reference>
<name>A0A8K0GWC2_9ROSA</name>
<proteinExistence type="predicted"/>
<evidence type="ECO:0000313" key="1">
    <source>
        <dbReference type="EMBL" id="KAF3436780.1"/>
    </source>
</evidence>
<organism evidence="1 2">
    <name type="scientific">Rhamnella rubrinervis</name>
    <dbReference type="NCBI Taxonomy" id="2594499"/>
    <lineage>
        <taxon>Eukaryota</taxon>
        <taxon>Viridiplantae</taxon>
        <taxon>Streptophyta</taxon>
        <taxon>Embryophyta</taxon>
        <taxon>Tracheophyta</taxon>
        <taxon>Spermatophyta</taxon>
        <taxon>Magnoliopsida</taxon>
        <taxon>eudicotyledons</taxon>
        <taxon>Gunneridae</taxon>
        <taxon>Pentapetalae</taxon>
        <taxon>rosids</taxon>
        <taxon>fabids</taxon>
        <taxon>Rosales</taxon>
        <taxon>Rhamnaceae</taxon>
        <taxon>rhamnoid group</taxon>
        <taxon>Rhamneae</taxon>
        <taxon>Rhamnella</taxon>
    </lineage>
</organism>
<protein>
    <submittedName>
        <fullName evidence="1">Uncharacterized protein</fullName>
    </submittedName>
</protein>
<dbReference type="AlphaFoldDB" id="A0A8K0GWC2"/>
<keyword evidence="2" id="KW-1185">Reference proteome</keyword>
<gene>
    <name evidence="1" type="ORF">FNV43_RR19533</name>
</gene>